<reference evidence="3 4" key="1">
    <citation type="submission" date="2014-05" db="EMBL/GenBank/DDBJ databases">
        <title>Draft Genome Sequence of Kitasatospora cheerisanensis KCTC 2395.</title>
        <authorList>
            <person name="Nam D.H."/>
        </authorList>
    </citation>
    <scope>NUCLEOTIDE SEQUENCE [LARGE SCALE GENOMIC DNA]</scope>
    <source>
        <strain evidence="3 4">KCTC 2395</strain>
    </source>
</reference>
<dbReference type="EMBL" id="JNBY01000073">
    <property type="protein sequence ID" value="KDN86425.1"/>
    <property type="molecule type" value="Genomic_DNA"/>
</dbReference>
<keyword evidence="4" id="KW-1185">Reference proteome</keyword>
<gene>
    <name evidence="3" type="ORF">KCH_22420</name>
</gene>
<accession>A0A066Z8C0</accession>
<dbReference type="Gene3D" id="3.40.50.720">
    <property type="entry name" value="NAD(P)-binding Rossmann-like Domain"/>
    <property type="match status" value="1"/>
</dbReference>
<comment type="caution">
    <text evidence="3">The sequence shown here is derived from an EMBL/GenBank/DDBJ whole genome shotgun (WGS) entry which is preliminary data.</text>
</comment>
<dbReference type="InterPro" id="IPR036291">
    <property type="entry name" value="NAD(P)-bd_dom_sf"/>
</dbReference>
<dbReference type="PANTHER" id="PTHR44154:SF1">
    <property type="entry name" value="QUINONE OXIDOREDUCTASE"/>
    <property type="match status" value="1"/>
</dbReference>
<dbReference type="SUPFAM" id="SSF51735">
    <property type="entry name" value="NAD(P)-binding Rossmann-fold domains"/>
    <property type="match status" value="1"/>
</dbReference>
<dbReference type="Pfam" id="PF08240">
    <property type="entry name" value="ADH_N"/>
    <property type="match status" value="1"/>
</dbReference>
<dbReference type="InterPro" id="IPR020843">
    <property type="entry name" value="ER"/>
</dbReference>
<sequence length="325" mass="33792">MDASGARTGRAPGWLEGMKAIAINRYGGPDVVEYTELPDPKVGPDSVLVRTRAVGVNPVDWKIREGHLDGILDVHFPLVMGFDLAGVVQAVGGAVTEFRPGDEVIGYVRKDVIEHGTYAELVAAPVRTLARKPAALSWAEAGGLPTAGLTAQQALVNALHLRRGESVLIHAAAGGVGSIAVQIAGALGARVIGTAGPHNHTYLRGLGVEPVEYGQGLAERVRALAPDGVDAVLDLVGGEALDVSTALAKDPTRIASAVDYRVTEFGGHYIWTRPDPEDLAAVARLAEDGLLTVPVASTFPLGQAASAQALNAEGRTRGKIVLLVD</sequence>
<dbReference type="SMART" id="SM00829">
    <property type="entry name" value="PKS_ER"/>
    <property type="match status" value="1"/>
</dbReference>
<dbReference type="Proteomes" id="UP000027178">
    <property type="component" value="Unassembled WGS sequence"/>
</dbReference>
<evidence type="ECO:0000313" key="4">
    <source>
        <dbReference type="Proteomes" id="UP000027178"/>
    </source>
</evidence>
<dbReference type="Pfam" id="PF13602">
    <property type="entry name" value="ADH_zinc_N_2"/>
    <property type="match status" value="1"/>
</dbReference>
<dbReference type="PANTHER" id="PTHR44154">
    <property type="entry name" value="QUINONE OXIDOREDUCTASE"/>
    <property type="match status" value="1"/>
</dbReference>
<evidence type="ECO:0000259" key="2">
    <source>
        <dbReference type="SMART" id="SM00829"/>
    </source>
</evidence>
<dbReference type="GO" id="GO:0016491">
    <property type="term" value="F:oxidoreductase activity"/>
    <property type="evidence" value="ECO:0007669"/>
    <property type="project" value="InterPro"/>
</dbReference>
<name>A0A066Z8C0_9ACTN</name>
<dbReference type="PATRIC" id="fig|1348663.4.peg.2168"/>
<dbReference type="InterPro" id="IPR011032">
    <property type="entry name" value="GroES-like_sf"/>
</dbReference>
<dbReference type="InterPro" id="IPR013154">
    <property type="entry name" value="ADH-like_N"/>
</dbReference>
<dbReference type="InterPro" id="IPR051603">
    <property type="entry name" value="Zinc-ADH_QOR/CCCR"/>
</dbReference>
<organism evidence="3 4">
    <name type="scientific">Kitasatospora cheerisanensis KCTC 2395</name>
    <dbReference type="NCBI Taxonomy" id="1348663"/>
    <lineage>
        <taxon>Bacteria</taxon>
        <taxon>Bacillati</taxon>
        <taxon>Actinomycetota</taxon>
        <taxon>Actinomycetes</taxon>
        <taxon>Kitasatosporales</taxon>
        <taxon>Streptomycetaceae</taxon>
        <taxon>Kitasatospora</taxon>
    </lineage>
</organism>
<evidence type="ECO:0000256" key="1">
    <source>
        <dbReference type="ARBA" id="ARBA00022857"/>
    </source>
</evidence>
<dbReference type="SUPFAM" id="SSF50129">
    <property type="entry name" value="GroES-like"/>
    <property type="match status" value="1"/>
</dbReference>
<dbReference type="HOGENOM" id="CLU_026673_3_3_11"/>
<feature type="domain" description="Enoyl reductase (ER)" evidence="2">
    <location>
        <begin position="27"/>
        <end position="322"/>
    </location>
</feature>
<dbReference type="AlphaFoldDB" id="A0A066Z8C0"/>
<dbReference type="eggNOG" id="COG0604">
    <property type="taxonomic scope" value="Bacteria"/>
</dbReference>
<keyword evidence="1" id="KW-0521">NADP</keyword>
<proteinExistence type="predicted"/>
<dbReference type="CDD" id="cd05289">
    <property type="entry name" value="MDR_like_2"/>
    <property type="match status" value="1"/>
</dbReference>
<dbReference type="Gene3D" id="3.90.180.10">
    <property type="entry name" value="Medium-chain alcohol dehydrogenases, catalytic domain"/>
    <property type="match status" value="1"/>
</dbReference>
<protein>
    <submittedName>
        <fullName evidence="3">Alcohol dehydrogenase</fullName>
    </submittedName>
</protein>
<evidence type="ECO:0000313" key="3">
    <source>
        <dbReference type="EMBL" id="KDN86425.1"/>
    </source>
</evidence>